<dbReference type="InterPro" id="IPR012340">
    <property type="entry name" value="NA-bd_OB-fold"/>
</dbReference>
<dbReference type="PANTHER" id="PTHR11586">
    <property type="entry name" value="TRNA-AMINOACYLATION COFACTOR ARC1 FAMILY MEMBER"/>
    <property type="match status" value="1"/>
</dbReference>
<comment type="subunit">
    <text evidence="3">Homodimer.</text>
</comment>
<organism evidence="18 19">
    <name type="scientific">Syntrophorhabdus aromaticivorans</name>
    <dbReference type="NCBI Taxonomy" id="328301"/>
    <lineage>
        <taxon>Bacteria</taxon>
        <taxon>Pseudomonadati</taxon>
        <taxon>Thermodesulfobacteriota</taxon>
        <taxon>Syntrophorhabdia</taxon>
        <taxon>Syntrophorhabdales</taxon>
        <taxon>Syntrophorhabdaceae</taxon>
        <taxon>Syntrophorhabdus</taxon>
    </lineage>
</organism>
<dbReference type="FunFam" id="2.40.50.140:FF:000042">
    <property type="entry name" value="Methionine--tRNA ligase"/>
    <property type="match status" value="1"/>
</dbReference>
<dbReference type="SUPFAM" id="SSF50249">
    <property type="entry name" value="Nucleic acid-binding proteins"/>
    <property type="match status" value="1"/>
</dbReference>
<protein>
    <recommendedName>
        <fullName evidence="5">Methionine--tRNA ligase</fullName>
        <ecNumber evidence="4">6.1.1.10</ecNumber>
    </recommendedName>
    <alternativeName>
        <fullName evidence="14">Methionyl-tRNA synthetase</fullName>
    </alternativeName>
</protein>
<keyword evidence="7 16" id="KW-0820">tRNA-binding</keyword>
<evidence type="ECO:0000256" key="3">
    <source>
        <dbReference type="ARBA" id="ARBA00011738"/>
    </source>
</evidence>
<dbReference type="InterPro" id="IPR004495">
    <property type="entry name" value="Met-tRNA-synth_bsu_C"/>
</dbReference>
<evidence type="ECO:0000256" key="12">
    <source>
        <dbReference type="ARBA" id="ARBA00022917"/>
    </source>
</evidence>
<dbReference type="Pfam" id="PF01588">
    <property type="entry name" value="tRNA_bind"/>
    <property type="match status" value="1"/>
</dbReference>
<evidence type="ECO:0000256" key="15">
    <source>
        <dbReference type="ARBA" id="ARBA00047364"/>
    </source>
</evidence>
<evidence type="ECO:0000259" key="17">
    <source>
        <dbReference type="PROSITE" id="PS50886"/>
    </source>
</evidence>
<comment type="catalytic activity">
    <reaction evidence="15">
        <text>tRNA(Met) + L-methionine + ATP = L-methionyl-tRNA(Met) + AMP + diphosphate</text>
        <dbReference type="Rhea" id="RHEA:13481"/>
        <dbReference type="Rhea" id="RHEA-COMP:9667"/>
        <dbReference type="Rhea" id="RHEA-COMP:9698"/>
        <dbReference type="ChEBI" id="CHEBI:30616"/>
        <dbReference type="ChEBI" id="CHEBI:33019"/>
        <dbReference type="ChEBI" id="CHEBI:57844"/>
        <dbReference type="ChEBI" id="CHEBI:78442"/>
        <dbReference type="ChEBI" id="CHEBI:78530"/>
        <dbReference type="ChEBI" id="CHEBI:456215"/>
        <dbReference type="EC" id="6.1.1.10"/>
    </reaction>
</comment>
<evidence type="ECO:0000256" key="10">
    <source>
        <dbReference type="ARBA" id="ARBA00022840"/>
    </source>
</evidence>
<dbReference type="EC" id="6.1.1.10" evidence="4"/>
<dbReference type="EMBL" id="JAAYEE010000320">
    <property type="protein sequence ID" value="NLW36936.1"/>
    <property type="molecule type" value="Genomic_DNA"/>
</dbReference>
<dbReference type="InterPro" id="IPR051270">
    <property type="entry name" value="Tyrosine-tRNA_ligase_regulator"/>
</dbReference>
<feature type="domain" description="TRNA-binding" evidence="17">
    <location>
        <begin position="8"/>
        <end position="109"/>
    </location>
</feature>
<evidence type="ECO:0000256" key="4">
    <source>
        <dbReference type="ARBA" id="ARBA00012838"/>
    </source>
</evidence>
<evidence type="ECO:0000256" key="8">
    <source>
        <dbReference type="ARBA" id="ARBA00022598"/>
    </source>
</evidence>
<evidence type="ECO:0000256" key="6">
    <source>
        <dbReference type="ARBA" id="ARBA00022490"/>
    </source>
</evidence>
<dbReference type="NCBIfam" id="TIGR00399">
    <property type="entry name" value="metG_C_term"/>
    <property type="match status" value="1"/>
</dbReference>
<comment type="subcellular location">
    <subcellularLocation>
        <location evidence="2">Cytoplasm</location>
    </subcellularLocation>
</comment>
<evidence type="ECO:0000256" key="7">
    <source>
        <dbReference type="ARBA" id="ARBA00022555"/>
    </source>
</evidence>
<comment type="caution">
    <text evidence="18">The sequence shown here is derived from an EMBL/GenBank/DDBJ whole genome shotgun (WGS) entry which is preliminary data.</text>
</comment>
<keyword evidence="6" id="KW-0963">Cytoplasm</keyword>
<comment type="function">
    <text evidence="1">Is required not only for elongation of protein synthesis but also for the initiation of all mRNA translation through initiator tRNA(fMet) aminoacylation.</text>
</comment>
<dbReference type="STRING" id="909663.GCA_000512235_01358"/>
<keyword evidence="11 16" id="KW-0694">RNA-binding</keyword>
<dbReference type="GO" id="GO:0006431">
    <property type="term" value="P:methionyl-tRNA aminoacylation"/>
    <property type="evidence" value="ECO:0007669"/>
    <property type="project" value="InterPro"/>
</dbReference>
<accession>A0A351U245</accession>
<keyword evidence="12" id="KW-0648">Protein biosynthesis</keyword>
<dbReference type="Gene3D" id="2.40.50.140">
    <property type="entry name" value="Nucleic acid-binding proteins"/>
    <property type="match status" value="1"/>
</dbReference>
<gene>
    <name evidence="18" type="primary">metG</name>
    <name evidence="18" type="ORF">GXY80_15895</name>
</gene>
<evidence type="ECO:0000256" key="11">
    <source>
        <dbReference type="ARBA" id="ARBA00022884"/>
    </source>
</evidence>
<evidence type="ECO:0000256" key="13">
    <source>
        <dbReference type="ARBA" id="ARBA00023146"/>
    </source>
</evidence>
<sequence length="109" mass="12126">MDNIGFEDFAKMDLRVAEVKECEDVPGADKLYRLTIDVGEERTIVAGIKQHYTREELIGKRIAVVVNLEPRKLRGIMSHGMLLAASNEDKSSVVLLTLDKDIPNGSKIS</sequence>
<proteinExistence type="predicted"/>
<dbReference type="PROSITE" id="PS50886">
    <property type="entry name" value="TRBD"/>
    <property type="match status" value="1"/>
</dbReference>
<evidence type="ECO:0000256" key="5">
    <source>
        <dbReference type="ARBA" id="ARBA00018753"/>
    </source>
</evidence>
<dbReference type="GO" id="GO:0005524">
    <property type="term" value="F:ATP binding"/>
    <property type="evidence" value="ECO:0007669"/>
    <property type="project" value="UniProtKB-KW"/>
</dbReference>
<dbReference type="AlphaFoldDB" id="A0A351U245"/>
<evidence type="ECO:0000256" key="2">
    <source>
        <dbReference type="ARBA" id="ARBA00004496"/>
    </source>
</evidence>
<evidence type="ECO:0000256" key="1">
    <source>
        <dbReference type="ARBA" id="ARBA00003314"/>
    </source>
</evidence>
<keyword evidence="10" id="KW-0067">ATP-binding</keyword>
<keyword evidence="13" id="KW-0030">Aminoacyl-tRNA synthetase</keyword>
<keyword evidence="8 18" id="KW-0436">Ligase</keyword>
<keyword evidence="9" id="KW-0547">Nucleotide-binding</keyword>
<evidence type="ECO:0000313" key="19">
    <source>
        <dbReference type="Proteomes" id="UP000777265"/>
    </source>
</evidence>
<evidence type="ECO:0000313" key="18">
    <source>
        <dbReference type="EMBL" id="NLW36936.1"/>
    </source>
</evidence>
<reference evidence="18" key="1">
    <citation type="journal article" date="2020" name="Biotechnol. Biofuels">
        <title>New insights from the biogas microbiome by comprehensive genome-resolved metagenomics of nearly 1600 species originating from multiple anaerobic digesters.</title>
        <authorList>
            <person name="Campanaro S."/>
            <person name="Treu L."/>
            <person name="Rodriguez-R L.M."/>
            <person name="Kovalovszki A."/>
            <person name="Ziels R.M."/>
            <person name="Maus I."/>
            <person name="Zhu X."/>
            <person name="Kougias P.G."/>
            <person name="Basile A."/>
            <person name="Luo G."/>
            <person name="Schluter A."/>
            <person name="Konstantinidis K.T."/>
            <person name="Angelidaki I."/>
        </authorList>
    </citation>
    <scope>NUCLEOTIDE SEQUENCE</scope>
    <source>
        <strain evidence="18">AS06rmzACSIP_7</strain>
    </source>
</reference>
<name>A0A351U245_9BACT</name>
<dbReference type="Proteomes" id="UP000777265">
    <property type="component" value="Unassembled WGS sequence"/>
</dbReference>
<evidence type="ECO:0000256" key="9">
    <source>
        <dbReference type="ARBA" id="ARBA00022741"/>
    </source>
</evidence>
<reference evidence="18" key="2">
    <citation type="submission" date="2020-01" db="EMBL/GenBank/DDBJ databases">
        <authorList>
            <person name="Campanaro S."/>
        </authorList>
    </citation>
    <scope>NUCLEOTIDE SEQUENCE</scope>
    <source>
        <strain evidence="18">AS06rmzACSIP_7</strain>
    </source>
</reference>
<dbReference type="PANTHER" id="PTHR11586:SF37">
    <property type="entry name" value="TRNA-BINDING DOMAIN-CONTAINING PROTEIN"/>
    <property type="match status" value="1"/>
</dbReference>
<dbReference type="GO" id="GO:0005737">
    <property type="term" value="C:cytoplasm"/>
    <property type="evidence" value="ECO:0007669"/>
    <property type="project" value="UniProtKB-SubCell"/>
</dbReference>
<dbReference type="GO" id="GO:0004825">
    <property type="term" value="F:methionine-tRNA ligase activity"/>
    <property type="evidence" value="ECO:0007669"/>
    <property type="project" value="UniProtKB-EC"/>
</dbReference>
<evidence type="ECO:0000256" key="14">
    <source>
        <dbReference type="ARBA" id="ARBA00030904"/>
    </source>
</evidence>
<evidence type="ECO:0000256" key="16">
    <source>
        <dbReference type="PROSITE-ProRule" id="PRU00209"/>
    </source>
</evidence>
<dbReference type="CDD" id="cd02800">
    <property type="entry name" value="tRNA_bind_EcMetRS_like"/>
    <property type="match status" value="1"/>
</dbReference>
<dbReference type="InterPro" id="IPR002547">
    <property type="entry name" value="tRNA-bd_dom"/>
</dbReference>
<dbReference type="GO" id="GO:0000049">
    <property type="term" value="F:tRNA binding"/>
    <property type="evidence" value="ECO:0007669"/>
    <property type="project" value="UniProtKB-UniRule"/>
</dbReference>